<name>A0ACB9NNL9_BAUVA</name>
<evidence type="ECO:0000313" key="1">
    <source>
        <dbReference type="EMBL" id="KAI4338158.1"/>
    </source>
</evidence>
<proteinExistence type="predicted"/>
<accession>A0ACB9NNL9</accession>
<comment type="caution">
    <text evidence="1">The sequence shown here is derived from an EMBL/GenBank/DDBJ whole genome shotgun (WGS) entry which is preliminary data.</text>
</comment>
<reference evidence="1 2" key="1">
    <citation type="journal article" date="2022" name="DNA Res.">
        <title>Chromosomal-level genome assembly of the orchid tree Bauhinia variegata (Leguminosae; Cercidoideae) supports the allotetraploid origin hypothesis of Bauhinia.</title>
        <authorList>
            <person name="Zhong Y."/>
            <person name="Chen Y."/>
            <person name="Zheng D."/>
            <person name="Pang J."/>
            <person name="Liu Y."/>
            <person name="Luo S."/>
            <person name="Meng S."/>
            <person name="Qian L."/>
            <person name="Wei D."/>
            <person name="Dai S."/>
            <person name="Zhou R."/>
        </authorList>
    </citation>
    <scope>NUCLEOTIDE SEQUENCE [LARGE SCALE GENOMIC DNA]</scope>
    <source>
        <strain evidence="1">BV-YZ2020</strain>
    </source>
</reference>
<sequence>MDEVQRATAGVSLISTASGSTDYRIRITGAVLSNLRVVRSQAERIRGPIERVRIIRRLDWAITQVEHVRALQRNAGPDGESVERVDLGHIRRLLQLANTIIRSERIQTRRETEGVLQTVIAESIETHENRPRPACPTAVEKMLQKIEIGNVPEEQCSICLDDYEVEMGICVSIPCSHHFHKDCIMKWLEESNTCPMCRFMFPAAKRN</sequence>
<gene>
    <name evidence="1" type="ORF">L6164_016502</name>
</gene>
<organism evidence="1 2">
    <name type="scientific">Bauhinia variegata</name>
    <name type="common">Purple orchid tree</name>
    <name type="synonym">Phanera variegata</name>
    <dbReference type="NCBI Taxonomy" id="167791"/>
    <lineage>
        <taxon>Eukaryota</taxon>
        <taxon>Viridiplantae</taxon>
        <taxon>Streptophyta</taxon>
        <taxon>Embryophyta</taxon>
        <taxon>Tracheophyta</taxon>
        <taxon>Spermatophyta</taxon>
        <taxon>Magnoliopsida</taxon>
        <taxon>eudicotyledons</taxon>
        <taxon>Gunneridae</taxon>
        <taxon>Pentapetalae</taxon>
        <taxon>rosids</taxon>
        <taxon>fabids</taxon>
        <taxon>Fabales</taxon>
        <taxon>Fabaceae</taxon>
        <taxon>Cercidoideae</taxon>
        <taxon>Cercideae</taxon>
        <taxon>Bauhiniinae</taxon>
        <taxon>Bauhinia</taxon>
    </lineage>
</organism>
<dbReference type="EMBL" id="CM039431">
    <property type="protein sequence ID" value="KAI4338158.1"/>
    <property type="molecule type" value="Genomic_DNA"/>
</dbReference>
<evidence type="ECO:0000313" key="2">
    <source>
        <dbReference type="Proteomes" id="UP000828941"/>
    </source>
</evidence>
<dbReference type="Proteomes" id="UP000828941">
    <property type="component" value="Chromosome 6"/>
</dbReference>
<keyword evidence="2" id="KW-1185">Reference proteome</keyword>
<protein>
    <submittedName>
        <fullName evidence="1">Uncharacterized protein</fullName>
    </submittedName>
</protein>